<dbReference type="SUPFAM" id="SSF50630">
    <property type="entry name" value="Acid proteases"/>
    <property type="match status" value="1"/>
</dbReference>
<dbReference type="OrthoDB" id="288101at2759"/>
<feature type="chain" id="PRO_5029599197" description="Peptidase A1 domain-containing protein" evidence="5">
    <location>
        <begin position="18"/>
        <end position="367"/>
    </location>
</feature>
<dbReference type="GO" id="GO:0004190">
    <property type="term" value="F:aspartic-type endopeptidase activity"/>
    <property type="evidence" value="ECO:0007669"/>
    <property type="project" value="UniProtKB-KW"/>
</dbReference>
<keyword evidence="8" id="KW-1185">Reference proteome</keyword>
<proteinExistence type="inferred from homology"/>
<comment type="similarity">
    <text evidence="1">Belongs to the peptidase A1 family.</text>
</comment>
<keyword evidence="2" id="KW-0645">Protease</keyword>
<evidence type="ECO:0000256" key="4">
    <source>
        <dbReference type="ARBA" id="ARBA00022801"/>
    </source>
</evidence>
<evidence type="ECO:0000313" key="8">
    <source>
        <dbReference type="Proteomes" id="UP000591131"/>
    </source>
</evidence>
<gene>
    <name evidence="7" type="ORF">FOL47_008098</name>
</gene>
<name>A0A7J6LG91_PERCH</name>
<dbReference type="CDD" id="cd05471">
    <property type="entry name" value="pepsin_like"/>
    <property type="match status" value="1"/>
</dbReference>
<keyword evidence="3" id="KW-0064">Aspartyl protease</keyword>
<dbReference type="PANTHER" id="PTHR47966">
    <property type="entry name" value="BETA-SITE APP-CLEAVING ENZYME, ISOFORM A-RELATED"/>
    <property type="match status" value="1"/>
</dbReference>
<dbReference type="Proteomes" id="UP000591131">
    <property type="component" value="Unassembled WGS sequence"/>
</dbReference>
<dbReference type="InterPro" id="IPR001461">
    <property type="entry name" value="Aspartic_peptidase_A1"/>
</dbReference>
<dbReference type="EMBL" id="JAAPAO010000500">
    <property type="protein sequence ID" value="KAF4658292.1"/>
    <property type="molecule type" value="Genomic_DNA"/>
</dbReference>
<comment type="caution">
    <text evidence="7">The sequence shown here is derived from an EMBL/GenBank/DDBJ whole genome shotgun (WGS) entry which is preliminary data.</text>
</comment>
<dbReference type="InterPro" id="IPR034164">
    <property type="entry name" value="Pepsin-like_dom"/>
</dbReference>
<organism evidence="7 8">
    <name type="scientific">Perkinsus chesapeaki</name>
    <name type="common">Clam parasite</name>
    <name type="synonym">Perkinsus andrewsi</name>
    <dbReference type="NCBI Taxonomy" id="330153"/>
    <lineage>
        <taxon>Eukaryota</taxon>
        <taxon>Sar</taxon>
        <taxon>Alveolata</taxon>
        <taxon>Perkinsozoa</taxon>
        <taxon>Perkinsea</taxon>
        <taxon>Perkinsida</taxon>
        <taxon>Perkinsidae</taxon>
        <taxon>Perkinsus</taxon>
    </lineage>
</organism>
<protein>
    <recommendedName>
        <fullName evidence="6">Peptidase A1 domain-containing protein</fullName>
    </recommendedName>
</protein>
<reference evidence="7 8" key="1">
    <citation type="submission" date="2020-04" db="EMBL/GenBank/DDBJ databases">
        <title>Perkinsus chesapeaki whole genome sequence.</title>
        <authorList>
            <person name="Bogema D.R."/>
        </authorList>
    </citation>
    <scope>NUCLEOTIDE SEQUENCE [LARGE SCALE GENOMIC DNA]</scope>
    <source>
        <strain evidence="7">ATCC PRA-425</strain>
    </source>
</reference>
<dbReference type="InterPro" id="IPR021109">
    <property type="entry name" value="Peptidase_aspartic_dom_sf"/>
</dbReference>
<evidence type="ECO:0000256" key="3">
    <source>
        <dbReference type="ARBA" id="ARBA00022750"/>
    </source>
</evidence>
<keyword evidence="5" id="KW-0732">Signal</keyword>
<accession>A0A7J6LG91</accession>
<evidence type="ECO:0000256" key="1">
    <source>
        <dbReference type="ARBA" id="ARBA00007447"/>
    </source>
</evidence>
<dbReference type="GO" id="GO:0006508">
    <property type="term" value="P:proteolysis"/>
    <property type="evidence" value="ECO:0007669"/>
    <property type="project" value="UniProtKB-KW"/>
</dbReference>
<keyword evidence="4" id="KW-0378">Hydrolase</keyword>
<evidence type="ECO:0000259" key="6">
    <source>
        <dbReference type="PROSITE" id="PS51767"/>
    </source>
</evidence>
<feature type="signal peptide" evidence="5">
    <location>
        <begin position="1"/>
        <end position="17"/>
    </location>
</feature>
<dbReference type="PANTHER" id="PTHR47966:SF51">
    <property type="entry name" value="BETA-SITE APP-CLEAVING ENZYME, ISOFORM A-RELATED"/>
    <property type="match status" value="1"/>
</dbReference>
<dbReference type="Pfam" id="PF00026">
    <property type="entry name" value="Asp"/>
    <property type="match status" value="1"/>
</dbReference>
<dbReference type="InterPro" id="IPR033121">
    <property type="entry name" value="PEPTIDASE_A1"/>
</dbReference>
<sequence>MSIWIAVIADILVKCIADGVLRQPLTRSFITDKTPRGFGLYTAMIADGQEMKALVDTGSSYLLWVWKTQYEKVAGRGACDKLFFKCYECLWPCKPSELTVVEFGGTTYFEIFKHSGTVSLGRAIFNDVDFGLITGFSPSQNSPYALLGMGPDVDENYPSLLKQLMQRLPLPLKEEVFALYLKPGRPGTTEGKGELILGGGDRSLYKQPLQFVPTVSDDAWRVELSAVQIGKGPKLVVAGRVFLDTGCNYIFSPQAKLEEFIGSIEQAASSSARKKVKIEYESEVGVWEVDCRYRKYMPTLHFMLSTPTGDVPLSITYESYVPVAGELCYLFISTSKTDVWQLPDFMLFGNYLEFQPDRKRVGIARLK</sequence>
<dbReference type="Gene3D" id="2.40.70.10">
    <property type="entry name" value="Acid Proteases"/>
    <property type="match status" value="2"/>
</dbReference>
<dbReference type="PROSITE" id="PS51767">
    <property type="entry name" value="PEPTIDASE_A1"/>
    <property type="match status" value="1"/>
</dbReference>
<dbReference type="AlphaFoldDB" id="A0A7J6LG91"/>
<evidence type="ECO:0000256" key="2">
    <source>
        <dbReference type="ARBA" id="ARBA00022670"/>
    </source>
</evidence>
<evidence type="ECO:0000313" key="7">
    <source>
        <dbReference type="EMBL" id="KAF4658292.1"/>
    </source>
</evidence>
<evidence type="ECO:0000256" key="5">
    <source>
        <dbReference type="SAM" id="SignalP"/>
    </source>
</evidence>
<feature type="domain" description="Peptidase A1" evidence="6">
    <location>
        <begin position="38"/>
        <end position="364"/>
    </location>
</feature>